<reference evidence="2 3" key="1">
    <citation type="submission" date="2024-06" db="EMBL/GenBank/DDBJ databases">
        <title>Genomic Encyclopedia of Type Strains, Phase IV (KMG-IV): sequencing the most valuable type-strain genomes for metagenomic binning, comparative biology and taxonomic classification.</title>
        <authorList>
            <person name="Goeker M."/>
        </authorList>
    </citation>
    <scope>NUCLEOTIDE SEQUENCE [LARGE SCALE GENOMIC DNA]</scope>
    <source>
        <strain evidence="2 3">DSM 28303</strain>
    </source>
</reference>
<evidence type="ECO:0000313" key="3">
    <source>
        <dbReference type="Proteomes" id="UP001549122"/>
    </source>
</evidence>
<accession>A0ABV2FIS5</accession>
<feature type="transmembrane region" description="Helical" evidence="1">
    <location>
        <begin position="232"/>
        <end position="250"/>
    </location>
</feature>
<keyword evidence="3" id="KW-1185">Reference proteome</keyword>
<keyword evidence="1" id="KW-0812">Transmembrane</keyword>
<evidence type="ECO:0000256" key="1">
    <source>
        <dbReference type="SAM" id="Phobius"/>
    </source>
</evidence>
<organism evidence="2 3">
    <name type="scientific">Streptococcus rupicaprae</name>
    <dbReference type="NCBI Taxonomy" id="759619"/>
    <lineage>
        <taxon>Bacteria</taxon>
        <taxon>Bacillati</taxon>
        <taxon>Bacillota</taxon>
        <taxon>Bacilli</taxon>
        <taxon>Lactobacillales</taxon>
        <taxon>Streptococcaceae</taxon>
        <taxon>Streptococcus</taxon>
    </lineage>
</organism>
<gene>
    <name evidence="2" type="ORF">ABID29_001563</name>
</gene>
<proteinExistence type="predicted"/>
<evidence type="ECO:0000313" key="2">
    <source>
        <dbReference type="EMBL" id="MET3558438.1"/>
    </source>
</evidence>
<comment type="caution">
    <text evidence="2">The sequence shown here is derived from an EMBL/GenBank/DDBJ whole genome shotgun (WGS) entry which is preliminary data.</text>
</comment>
<name>A0ABV2FIS5_9STRE</name>
<dbReference type="Proteomes" id="UP001549122">
    <property type="component" value="Unassembled WGS sequence"/>
</dbReference>
<sequence>MNRYPMSYFSSLFPPRRIFGQRQSLSVWQMVLTTLFLMSLLFIPVSLQVGQLTTYPLERIVSGVYDPLTKEVMAHLGTGEWREGQLVINEATFPQVSFGPILPAETGIVYQFAKDKLAIHQDDLLVVEVPYSQLSSKDLQTKEQLTATLSDYWFSENRFGISLFLIGTSCLILGTNFLLLVLGSSLILYLASLTKWFDLKGFRQAYTFTLNCLGLPTILTCLIGLFGQPMTTLIMVQNSFFILLLVLVFFKTRFKDEP</sequence>
<keyword evidence="1" id="KW-1133">Transmembrane helix</keyword>
<feature type="transmembrane region" description="Helical" evidence="1">
    <location>
        <begin position="25"/>
        <end position="47"/>
    </location>
</feature>
<protein>
    <submittedName>
        <fullName evidence="2">Maltodextrin utilization protein YvdJ</fullName>
    </submittedName>
</protein>
<dbReference type="EMBL" id="JBEPLO010000016">
    <property type="protein sequence ID" value="MET3558438.1"/>
    <property type="molecule type" value="Genomic_DNA"/>
</dbReference>
<dbReference type="RefSeq" id="WP_354365583.1">
    <property type="nucleotide sequence ID" value="NZ_JBEPLO010000016.1"/>
</dbReference>
<feature type="transmembrane region" description="Helical" evidence="1">
    <location>
        <begin position="161"/>
        <end position="193"/>
    </location>
</feature>
<feature type="transmembrane region" description="Helical" evidence="1">
    <location>
        <begin position="205"/>
        <end position="226"/>
    </location>
</feature>
<keyword evidence="1" id="KW-0472">Membrane</keyword>